<dbReference type="AlphaFoldDB" id="A0A1L7XMV2"/>
<dbReference type="InterPro" id="IPR029058">
    <property type="entry name" value="AB_hydrolase_fold"/>
</dbReference>
<dbReference type="InterPro" id="IPR013094">
    <property type="entry name" value="AB_hydrolase_3"/>
</dbReference>
<dbReference type="STRING" id="576137.A0A1L7XMV2"/>
<evidence type="ECO:0000259" key="1">
    <source>
        <dbReference type="Pfam" id="PF07859"/>
    </source>
</evidence>
<sequence length="326" mass="35502">MSDFTIKVNPASPESLKSRSAAMIKAEEMCQSQPAWYSLSTVAEYRKKRAEGLDGFIAPPLHAGARTIYAPSRDGHQIELRIIQPLKEPKGVLLHFHAGGFVIGSCKSYDNYLLHLAKELYVTAVSVEYRLAPENPYPAAHQDALDATLFALSPAGEAALGSPLRVLAGESAGGSLAMWVVLALRDQGNDVRSKIACIMPSYPIYDMTYTPSLLRHEREAVLSREGMMRFVDAAFPDVRGEARKDGSVSSLYADLRGMPPALFLCGTEDPLVDDSVFMGCKWALAGNESEVVLVPGAWHAFTLIPAGEVTEEGLGELIRFAKKYLP</sequence>
<evidence type="ECO:0000313" key="2">
    <source>
        <dbReference type="EMBL" id="CZR66391.1"/>
    </source>
</evidence>
<dbReference type="GO" id="GO:0019433">
    <property type="term" value="P:triglyceride catabolic process"/>
    <property type="evidence" value="ECO:0007669"/>
    <property type="project" value="TreeGrafter"/>
</dbReference>
<dbReference type="Gene3D" id="3.40.50.1820">
    <property type="entry name" value="alpha/beta hydrolase"/>
    <property type="match status" value="1"/>
</dbReference>
<dbReference type="GO" id="GO:0005829">
    <property type="term" value="C:cytosol"/>
    <property type="evidence" value="ECO:0007669"/>
    <property type="project" value="TreeGrafter"/>
</dbReference>
<protein>
    <submittedName>
        <fullName evidence="2">Related to lipase/esterase</fullName>
    </submittedName>
</protein>
<accession>A0A1L7XMV2</accession>
<gene>
    <name evidence="2" type="ORF">PAC_16292</name>
</gene>
<dbReference type="OrthoDB" id="408631at2759"/>
<dbReference type="Proteomes" id="UP000184330">
    <property type="component" value="Unassembled WGS sequence"/>
</dbReference>
<dbReference type="GO" id="GO:0004771">
    <property type="term" value="F:sterol ester esterase activity"/>
    <property type="evidence" value="ECO:0007669"/>
    <property type="project" value="TreeGrafter"/>
</dbReference>
<dbReference type="Pfam" id="PF07859">
    <property type="entry name" value="Abhydrolase_3"/>
    <property type="match status" value="1"/>
</dbReference>
<name>A0A1L7XMV2_9HELO</name>
<organism evidence="2 3">
    <name type="scientific">Phialocephala subalpina</name>
    <dbReference type="NCBI Taxonomy" id="576137"/>
    <lineage>
        <taxon>Eukaryota</taxon>
        <taxon>Fungi</taxon>
        <taxon>Dikarya</taxon>
        <taxon>Ascomycota</taxon>
        <taxon>Pezizomycotina</taxon>
        <taxon>Leotiomycetes</taxon>
        <taxon>Helotiales</taxon>
        <taxon>Mollisiaceae</taxon>
        <taxon>Phialocephala</taxon>
        <taxon>Phialocephala fortinii species complex</taxon>
    </lineage>
</organism>
<dbReference type="PANTHER" id="PTHR23025:SF3">
    <property type="entry name" value="HORMONE-SENSITIVE LIPASE"/>
    <property type="match status" value="1"/>
</dbReference>
<dbReference type="GO" id="GO:0004806">
    <property type="term" value="F:triacylglycerol lipase activity"/>
    <property type="evidence" value="ECO:0007669"/>
    <property type="project" value="TreeGrafter"/>
</dbReference>
<feature type="domain" description="Alpha/beta hydrolase fold-3" evidence="1">
    <location>
        <begin position="93"/>
        <end position="302"/>
    </location>
</feature>
<evidence type="ECO:0000313" key="3">
    <source>
        <dbReference type="Proteomes" id="UP000184330"/>
    </source>
</evidence>
<proteinExistence type="predicted"/>
<dbReference type="PANTHER" id="PTHR23025">
    <property type="entry name" value="TRIACYLGLYCEROL LIPASE"/>
    <property type="match status" value="1"/>
</dbReference>
<keyword evidence="3" id="KW-1185">Reference proteome</keyword>
<dbReference type="EMBL" id="FJOG01000036">
    <property type="protein sequence ID" value="CZR66391.1"/>
    <property type="molecule type" value="Genomic_DNA"/>
</dbReference>
<reference evidence="2 3" key="1">
    <citation type="submission" date="2016-03" db="EMBL/GenBank/DDBJ databases">
        <authorList>
            <person name="Ploux O."/>
        </authorList>
    </citation>
    <scope>NUCLEOTIDE SEQUENCE [LARGE SCALE GENOMIC DNA]</scope>
    <source>
        <strain evidence="2 3">UAMH 11012</strain>
    </source>
</reference>
<dbReference type="SUPFAM" id="SSF53474">
    <property type="entry name" value="alpha/beta-Hydrolases"/>
    <property type="match status" value="1"/>
</dbReference>